<evidence type="ECO:0000313" key="2">
    <source>
        <dbReference type="Proteomes" id="UP000298285"/>
    </source>
</evidence>
<dbReference type="EMBL" id="SPPK01000005">
    <property type="protein sequence ID" value="TFU87225.1"/>
    <property type="molecule type" value="Genomic_DNA"/>
</dbReference>
<accession>A0A4Y9IL16</accession>
<organism evidence="1 2">
    <name type="scientific">Dysgonomonas mossii</name>
    <dbReference type="NCBI Taxonomy" id="163665"/>
    <lineage>
        <taxon>Bacteria</taxon>
        <taxon>Pseudomonadati</taxon>
        <taxon>Bacteroidota</taxon>
        <taxon>Bacteroidia</taxon>
        <taxon>Bacteroidales</taxon>
        <taxon>Dysgonomonadaceae</taxon>
        <taxon>Dysgonomonas</taxon>
    </lineage>
</organism>
<proteinExistence type="predicted"/>
<sequence length="157" mass="18759">MQEDQFDLYHFVITKEDIDNFEFDNILGALNKLHRAPHAYFNKIMISIYGYESDIRELYQIEEVRDYLRFLDYSFPHWFYYARKDIPRNASLFSLMITAICEWEKIGDNSIQINNDSLASFLINHYSYMNKLMLEMGHSVKEIKEISTLIESIIFGN</sequence>
<gene>
    <name evidence="1" type="ORF">E4T88_14095</name>
</gene>
<dbReference type="RefSeq" id="WP_135106512.1">
    <property type="nucleotide sequence ID" value="NZ_JADGKW010000005.1"/>
</dbReference>
<protein>
    <submittedName>
        <fullName evidence="1">Uncharacterized protein</fullName>
    </submittedName>
</protein>
<reference evidence="1 2" key="1">
    <citation type="submission" date="2019-03" db="EMBL/GenBank/DDBJ databases">
        <title>Diversity of the mouse oral microbiome.</title>
        <authorList>
            <person name="Joseph S."/>
            <person name="Aduse-Opoku J."/>
            <person name="Curtis M."/>
            <person name="Wade W."/>
            <person name="Hashim A."/>
        </authorList>
    </citation>
    <scope>NUCLEOTIDE SEQUENCE [LARGE SCALE GENOMIC DNA]</scope>
    <source>
        <strain evidence="1 2">P11</strain>
    </source>
</reference>
<evidence type="ECO:0000313" key="1">
    <source>
        <dbReference type="EMBL" id="TFU87225.1"/>
    </source>
</evidence>
<comment type="caution">
    <text evidence="1">The sequence shown here is derived from an EMBL/GenBank/DDBJ whole genome shotgun (WGS) entry which is preliminary data.</text>
</comment>
<dbReference type="OrthoDB" id="4951670at2"/>
<name>A0A4Y9IL16_9BACT</name>
<dbReference type="Proteomes" id="UP000298285">
    <property type="component" value="Unassembled WGS sequence"/>
</dbReference>
<dbReference type="AlphaFoldDB" id="A0A4Y9IL16"/>